<dbReference type="SUPFAM" id="SSF46689">
    <property type="entry name" value="Homeodomain-like"/>
    <property type="match status" value="1"/>
</dbReference>
<evidence type="ECO:0000313" key="7">
    <source>
        <dbReference type="Proteomes" id="UP000539985"/>
    </source>
</evidence>
<dbReference type="AlphaFoldDB" id="A0A7Y7XDZ2"/>
<accession>A0A7Y7XDZ2</accession>
<keyword evidence="1" id="KW-0805">Transcription regulation</keyword>
<evidence type="ECO:0000259" key="5">
    <source>
        <dbReference type="PROSITE" id="PS50977"/>
    </source>
</evidence>
<comment type="caution">
    <text evidence="6">The sequence shown here is derived from an EMBL/GenBank/DDBJ whole genome shotgun (WGS) entry which is preliminary data.</text>
</comment>
<protein>
    <submittedName>
        <fullName evidence="6">TetR/AcrR family transcriptional regulator</fullName>
    </submittedName>
</protein>
<evidence type="ECO:0000313" key="6">
    <source>
        <dbReference type="EMBL" id="NWB97017.1"/>
    </source>
</evidence>
<dbReference type="PANTHER" id="PTHR43479">
    <property type="entry name" value="ACREF/ENVCD OPERON REPRESSOR-RELATED"/>
    <property type="match status" value="1"/>
</dbReference>
<dbReference type="Gene3D" id="1.10.357.10">
    <property type="entry name" value="Tetracycline Repressor, domain 2"/>
    <property type="match status" value="1"/>
</dbReference>
<dbReference type="InterPro" id="IPR050624">
    <property type="entry name" value="HTH-type_Tx_Regulator"/>
</dbReference>
<proteinExistence type="predicted"/>
<evidence type="ECO:0000256" key="1">
    <source>
        <dbReference type="ARBA" id="ARBA00023015"/>
    </source>
</evidence>
<dbReference type="InterPro" id="IPR009057">
    <property type="entry name" value="Homeodomain-like_sf"/>
</dbReference>
<evidence type="ECO:0000256" key="3">
    <source>
        <dbReference type="ARBA" id="ARBA00023163"/>
    </source>
</evidence>
<dbReference type="FunFam" id="1.10.10.60:FF:000141">
    <property type="entry name" value="TetR family transcriptional regulator"/>
    <property type="match status" value="1"/>
</dbReference>
<dbReference type="InterPro" id="IPR001647">
    <property type="entry name" value="HTH_TetR"/>
</dbReference>
<evidence type="ECO:0000256" key="4">
    <source>
        <dbReference type="PROSITE-ProRule" id="PRU00335"/>
    </source>
</evidence>
<feature type="DNA-binding region" description="H-T-H motif" evidence="4">
    <location>
        <begin position="44"/>
        <end position="63"/>
    </location>
</feature>
<dbReference type="PANTHER" id="PTHR43479:SF11">
    <property type="entry name" value="ACREF_ENVCD OPERON REPRESSOR-RELATED"/>
    <property type="match status" value="1"/>
</dbReference>
<feature type="domain" description="HTH tetR-type" evidence="5">
    <location>
        <begin position="21"/>
        <end position="81"/>
    </location>
</feature>
<sequence length="220" mass="24040">MKVQQEVVADAAVGGVDPRKLRTREAIIVAAQKIFVEQSPENVSVDELARAAGVSKQTFYNHFTEKEELIREIRARIRSKLDALVFEANRNESDPAKRLSIALCIYAKQSIADPALGRLMARLPFEDLRLDSQSNLPAATDIREGLMQGRLAMFSVDTGLAFVFGVGEGLLSSILRPEGGPTASVISHQFVTLLLRAFGLPPLEAETIAAYSIERVFEGG</sequence>
<dbReference type="PRINTS" id="PR00455">
    <property type="entry name" value="HTHTETR"/>
</dbReference>
<organism evidence="6 7">
    <name type="scientific">Pseudomonas gingeri</name>
    <dbReference type="NCBI Taxonomy" id="117681"/>
    <lineage>
        <taxon>Bacteria</taxon>
        <taxon>Pseudomonadati</taxon>
        <taxon>Pseudomonadota</taxon>
        <taxon>Gammaproteobacteria</taxon>
        <taxon>Pseudomonadales</taxon>
        <taxon>Pseudomonadaceae</taxon>
        <taxon>Pseudomonas</taxon>
    </lineage>
</organism>
<dbReference type="RefSeq" id="WP_177102500.1">
    <property type="nucleotide sequence ID" value="NZ_JACAQB010000006.1"/>
</dbReference>
<dbReference type="Pfam" id="PF21306">
    <property type="entry name" value="TetR_C_40"/>
    <property type="match status" value="1"/>
</dbReference>
<keyword evidence="2 4" id="KW-0238">DNA-binding</keyword>
<name>A0A7Y7XDZ2_9PSED</name>
<dbReference type="PROSITE" id="PS50977">
    <property type="entry name" value="HTH_TETR_2"/>
    <property type="match status" value="1"/>
</dbReference>
<dbReference type="EMBL" id="JACAQB010000006">
    <property type="protein sequence ID" value="NWB97017.1"/>
    <property type="molecule type" value="Genomic_DNA"/>
</dbReference>
<evidence type="ECO:0000256" key="2">
    <source>
        <dbReference type="ARBA" id="ARBA00023125"/>
    </source>
</evidence>
<reference evidence="6 7" key="1">
    <citation type="submission" date="2020-04" db="EMBL/GenBank/DDBJ databases">
        <title>Molecular characterization of pseudomonads from Agaricus bisporus reveal novel blotch 2 pathogens in Western Europe.</title>
        <authorList>
            <person name="Taparia T."/>
            <person name="Krijger M."/>
            <person name="Haynes E."/>
            <person name="Elpinstone J.G."/>
            <person name="Noble R."/>
            <person name="Van Der Wolf J."/>
        </authorList>
    </citation>
    <scope>NUCLEOTIDE SEQUENCE [LARGE SCALE GENOMIC DNA]</scope>
    <source>
        <strain evidence="6 7">H7001</strain>
    </source>
</reference>
<dbReference type="Proteomes" id="UP000539985">
    <property type="component" value="Unassembled WGS sequence"/>
</dbReference>
<gene>
    <name evidence="6" type="ORF">HX882_14045</name>
</gene>
<keyword evidence="3" id="KW-0804">Transcription</keyword>
<dbReference type="GO" id="GO:0003677">
    <property type="term" value="F:DNA binding"/>
    <property type="evidence" value="ECO:0007669"/>
    <property type="project" value="UniProtKB-UniRule"/>
</dbReference>
<dbReference type="Pfam" id="PF00440">
    <property type="entry name" value="TetR_N"/>
    <property type="match status" value="1"/>
</dbReference>
<dbReference type="InterPro" id="IPR049513">
    <property type="entry name" value="TetR_C_40"/>
</dbReference>